<dbReference type="AlphaFoldDB" id="A0A5N6RC56"/>
<evidence type="ECO:0000313" key="1">
    <source>
        <dbReference type="EMBL" id="KAE8057407.1"/>
    </source>
</evidence>
<gene>
    <name evidence="1" type="ORF">FH972_014102</name>
</gene>
<sequence length="59" mass="6297">MLKVEHLQKLAAWASGEAAIPSLAATFGHRLATVTEAMGVLPDPSLFSCERPDCISNLM</sequence>
<dbReference type="EMBL" id="CM017325">
    <property type="protein sequence ID" value="KAE8057407.1"/>
    <property type="molecule type" value="Genomic_DNA"/>
</dbReference>
<reference evidence="1 2" key="1">
    <citation type="submission" date="2019-06" db="EMBL/GenBank/DDBJ databases">
        <title>A chromosomal-level reference genome of Carpinus fangiana (Coryloideae, Betulaceae).</title>
        <authorList>
            <person name="Yang X."/>
            <person name="Wang Z."/>
            <person name="Zhang L."/>
            <person name="Hao G."/>
            <person name="Liu J."/>
            <person name="Yang Y."/>
        </authorList>
    </citation>
    <scope>NUCLEOTIDE SEQUENCE [LARGE SCALE GENOMIC DNA]</scope>
    <source>
        <strain evidence="1">Cfa_2016G</strain>
        <tissue evidence="1">Leaf</tissue>
    </source>
</reference>
<dbReference type="OrthoDB" id="1937463at2759"/>
<evidence type="ECO:0000313" key="2">
    <source>
        <dbReference type="Proteomes" id="UP000327013"/>
    </source>
</evidence>
<organism evidence="1 2">
    <name type="scientific">Carpinus fangiana</name>
    <dbReference type="NCBI Taxonomy" id="176857"/>
    <lineage>
        <taxon>Eukaryota</taxon>
        <taxon>Viridiplantae</taxon>
        <taxon>Streptophyta</taxon>
        <taxon>Embryophyta</taxon>
        <taxon>Tracheophyta</taxon>
        <taxon>Spermatophyta</taxon>
        <taxon>Magnoliopsida</taxon>
        <taxon>eudicotyledons</taxon>
        <taxon>Gunneridae</taxon>
        <taxon>Pentapetalae</taxon>
        <taxon>rosids</taxon>
        <taxon>fabids</taxon>
        <taxon>Fagales</taxon>
        <taxon>Betulaceae</taxon>
        <taxon>Carpinus</taxon>
    </lineage>
</organism>
<name>A0A5N6RC56_9ROSI</name>
<proteinExistence type="predicted"/>
<keyword evidence="2" id="KW-1185">Reference proteome</keyword>
<accession>A0A5N6RC56</accession>
<dbReference type="PANTHER" id="PTHR36072:SF2">
    <property type="entry name" value="OS01G0531000 PROTEIN"/>
    <property type="match status" value="1"/>
</dbReference>
<dbReference type="Proteomes" id="UP000327013">
    <property type="component" value="Chromosome 5"/>
</dbReference>
<dbReference type="PANTHER" id="PTHR36072">
    <property type="entry name" value="OS01G0541600 PROTEIN"/>
    <property type="match status" value="1"/>
</dbReference>
<protein>
    <submittedName>
        <fullName evidence="1">Uncharacterized protein</fullName>
    </submittedName>
</protein>